<keyword evidence="1" id="KW-0812">Transmembrane</keyword>
<evidence type="ECO:0000256" key="1">
    <source>
        <dbReference type="SAM" id="Phobius"/>
    </source>
</evidence>
<gene>
    <name evidence="2" type="ORF">EDD27_6446</name>
</gene>
<keyword evidence="3" id="KW-1185">Reference proteome</keyword>
<reference evidence="2 3" key="1">
    <citation type="submission" date="2019-01" db="EMBL/GenBank/DDBJ databases">
        <title>Sequencing the genomes of 1000 actinobacteria strains.</title>
        <authorList>
            <person name="Klenk H.-P."/>
        </authorList>
    </citation>
    <scope>NUCLEOTIDE SEQUENCE [LARGE SCALE GENOMIC DNA]</scope>
    <source>
        <strain evidence="2 3">DSM 43925</strain>
    </source>
</reference>
<comment type="caution">
    <text evidence="2">The sequence shown here is derived from an EMBL/GenBank/DDBJ whole genome shotgun (WGS) entry which is preliminary data.</text>
</comment>
<dbReference type="EMBL" id="SAUN01000001">
    <property type="protein sequence ID" value="RVX43752.1"/>
    <property type="molecule type" value="Genomic_DNA"/>
</dbReference>
<proteinExistence type="predicted"/>
<dbReference type="SUPFAM" id="SSF103473">
    <property type="entry name" value="MFS general substrate transporter"/>
    <property type="match status" value="1"/>
</dbReference>
<dbReference type="InterPro" id="IPR036259">
    <property type="entry name" value="MFS_trans_sf"/>
</dbReference>
<evidence type="ECO:0000313" key="3">
    <source>
        <dbReference type="Proteomes" id="UP000284824"/>
    </source>
</evidence>
<dbReference type="AlphaFoldDB" id="A0A438MDE6"/>
<dbReference type="Gene3D" id="1.20.1720.10">
    <property type="entry name" value="Multidrug resistance protein D"/>
    <property type="match status" value="1"/>
</dbReference>
<feature type="transmembrane region" description="Helical" evidence="1">
    <location>
        <begin position="72"/>
        <end position="92"/>
    </location>
</feature>
<accession>A0A438MDE6</accession>
<protein>
    <recommendedName>
        <fullName evidence="4">MFS transporter</fullName>
    </recommendedName>
</protein>
<sequence>MGRITDLTAPPGRSPVISVAMTAARRSLRAGSGIVSVLAVAGIVGSLMRTLVVPLVGQLPRLLDATAADTSWVITVTLLVGAVATPVAGKLGDLRSGCRSRRRSRSTRTGGCRWRAVRGRAGGASWARAMACPIVPVL</sequence>
<keyword evidence="1" id="KW-0472">Membrane</keyword>
<keyword evidence="1" id="KW-1133">Transmembrane helix</keyword>
<organism evidence="2 3">
    <name type="scientific">Nonomuraea polychroma</name>
    <dbReference type="NCBI Taxonomy" id="46176"/>
    <lineage>
        <taxon>Bacteria</taxon>
        <taxon>Bacillati</taxon>
        <taxon>Actinomycetota</taxon>
        <taxon>Actinomycetes</taxon>
        <taxon>Streptosporangiales</taxon>
        <taxon>Streptosporangiaceae</taxon>
        <taxon>Nonomuraea</taxon>
    </lineage>
</organism>
<feature type="transmembrane region" description="Helical" evidence="1">
    <location>
        <begin position="30"/>
        <end position="52"/>
    </location>
</feature>
<evidence type="ECO:0000313" key="2">
    <source>
        <dbReference type="EMBL" id="RVX43752.1"/>
    </source>
</evidence>
<dbReference type="Proteomes" id="UP000284824">
    <property type="component" value="Unassembled WGS sequence"/>
</dbReference>
<name>A0A438MDE6_9ACTN</name>
<evidence type="ECO:0008006" key="4">
    <source>
        <dbReference type="Google" id="ProtNLM"/>
    </source>
</evidence>